<keyword evidence="4 10" id="KW-0132">Cell division</keyword>
<keyword evidence="6 10" id="KW-0229">DNA integration</keyword>
<feature type="active site" evidence="10">
    <location>
        <position position="262"/>
    </location>
</feature>
<dbReference type="PANTHER" id="PTHR30349:SF81">
    <property type="entry name" value="TYROSINE RECOMBINASE XERC"/>
    <property type="match status" value="1"/>
</dbReference>
<evidence type="ECO:0000256" key="10">
    <source>
        <dbReference type="HAMAP-Rule" id="MF_01808"/>
    </source>
</evidence>
<dbReference type="InterPro" id="IPR044068">
    <property type="entry name" value="CB"/>
</dbReference>
<name>C6WT36_METML</name>
<dbReference type="PROSITE" id="PS51900">
    <property type="entry name" value="CB"/>
    <property type="match status" value="1"/>
</dbReference>
<sequence>MLHLDAYIQHLTFERGLSQLTCINYRRDISLLESLAEAADLQTISHAQIRRFIGKLHARELSSKSIARALSAWRGFYDYLIHHHGYTQNPVHGLRAPKAAKTLPQALSVDQAVNFVDIQGGGTLDLRDHAILELFYSSGLRLAELVNLDIDRLDFTDGTVEVIGKGNKTRIVPLGSHAAEAMQKWLQARALIPTAETNKQAVFITQQGKRITPRAVQYRVKAWAIKQGADSNLHPHMLRHSFASHVLQSSQDLRAVQEMLGHANISTTQVYTHLDFQHLAKVYDNAHPRAKKK</sequence>
<keyword evidence="9 10" id="KW-0131">Cell cycle</keyword>
<evidence type="ECO:0000256" key="3">
    <source>
        <dbReference type="ARBA" id="ARBA00022490"/>
    </source>
</evidence>
<dbReference type="Gene3D" id="1.10.150.130">
    <property type="match status" value="1"/>
</dbReference>
<organism evidence="14 15">
    <name type="scientific">Methylotenera mobilis (strain JLW8 / ATCC BAA-1282 / DSM 17540)</name>
    <dbReference type="NCBI Taxonomy" id="583345"/>
    <lineage>
        <taxon>Bacteria</taxon>
        <taxon>Pseudomonadati</taxon>
        <taxon>Pseudomonadota</taxon>
        <taxon>Betaproteobacteria</taxon>
        <taxon>Nitrosomonadales</taxon>
        <taxon>Methylophilaceae</taxon>
        <taxon>Methylotenera</taxon>
    </lineage>
</organism>
<evidence type="ECO:0000256" key="9">
    <source>
        <dbReference type="ARBA" id="ARBA00023306"/>
    </source>
</evidence>
<dbReference type="GO" id="GO:0005737">
    <property type="term" value="C:cytoplasm"/>
    <property type="evidence" value="ECO:0007669"/>
    <property type="project" value="UniProtKB-SubCell"/>
</dbReference>
<evidence type="ECO:0000313" key="14">
    <source>
        <dbReference type="EMBL" id="ACT49098.1"/>
    </source>
</evidence>
<accession>C6WT36</accession>
<evidence type="ECO:0000256" key="6">
    <source>
        <dbReference type="ARBA" id="ARBA00022908"/>
    </source>
</evidence>
<dbReference type="InterPro" id="IPR011010">
    <property type="entry name" value="DNA_brk_join_enz"/>
</dbReference>
<protein>
    <recommendedName>
        <fullName evidence="10 11">Tyrosine recombinase XerC</fullName>
    </recommendedName>
</protein>
<dbReference type="AlphaFoldDB" id="C6WT36"/>
<evidence type="ECO:0000259" key="13">
    <source>
        <dbReference type="PROSITE" id="PS51900"/>
    </source>
</evidence>
<dbReference type="SUPFAM" id="SSF47823">
    <property type="entry name" value="lambda integrase-like, N-terminal domain"/>
    <property type="match status" value="1"/>
</dbReference>
<keyword evidence="7 10" id="KW-0238">DNA-binding</keyword>
<dbReference type="NCBIfam" id="TIGR02224">
    <property type="entry name" value="recomb_XerC"/>
    <property type="match status" value="1"/>
</dbReference>
<dbReference type="Pfam" id="PF00589">
    <property type="entry name" value="Phage_integrase"/>
    <property type="match status" value="1"/>
</dbReference>
<dbReference type="SUPFAM" id="SSF56349">
    <property type="entry name" value="DNA breaking-rejoining enzymes"/>
    <property type="match status" value="1"/>
</dbReference>
<feature type="active site" evidence="10">
    <location>
        <position position="239"/>
    </location>
</feature>
<comment type="subunit">
    <text evidence="10">Forms a cyclic heterotetrameric complex composed of two molecules of XerC and two molecules of XerD.</text>
</comment>
<dbReference type="GO" id="GO:0003677">
    <property type="term" value="F:DNA binding"/>
    <property type="evidence" value="ECO:0007669"/>
    <property type="project" value="UniProtKB-UniRule"/>
</dbReference>
<reference evidence="14 15" key="2">
    <citation type="journal article" date="2011" name="J. Bacteriol.">
        <title>Genomes of three methylotrophs from a single niche uncover genetic and metabolic divergence of Methylophilaceae.</title>
        <authorList>
            <person name="Lapidus A."/>
            <person name="Clum A."/>
            <person name="Labutti K."/>
            <person name="Kaluzhnaya M.G."/>
            <person name="Lim S."/>
            <person name="Beck D.A."/>
            <person name="Glavina Del Rio T."/>
            <person name="Nolan M."/>
            <person name="Mavromatis K."/>
            <person name="Huntemann M."/>
            <person name="Lucas S."/>
            <person name="Lidstrom M.E."/>
            <person name="Ivanova N."/>
            <person name="Chistoserdova L."/>
        </authorList>
    </citation>
    <scope>NUCLEOTIDE SEQUENCE [LARGE SCALE GENOMIC DNA]</scope>
    <source>
        <strain evidence="15">JLW8 / ATCC BAA-1282 / DSM 17540</strain>
    </source>
</reference>
<feature type="active site" description="O-(3'-phospho-DNA)-tyrosine intermediate" evidence="10">
    <location>
        <position position="271"/>
    </location>
</feature>
<dbReference type="InterPro" id="IPR023009">
    <property type="entry name" value="Tyrosine_recombinase_XerC/XerD"/>
</dbReference>
<dbReference type="InterPro" id="IPR011931">
    <property type="entry name" value="Recomb_XerC"/>
</dbReference>
<feature type="active site" evidence="10">
    <location>
        <position position="141"/>
    </location>
</feature>
<gene>
    <name evidence="10" type="primary">xerC</name>
    <name evidence="14" type="ordered locus">Mmol_2196</name>
</gene>
<dbReference type="eggNOG" id="COG4973">
    <property type="taxonomic scope" value="Bacteria"/>
</dbReference>
<dbReference type="PROSITE" id="PS51898">
    <property type="entry name" value="TYR_RECOMBINASE"/>
    <property type="match status" value="1"/>
</dbReference>
<comment type="subcellular location">
    <subcellularLocation>
        <location evidence="1 10">Cytoplasm</location>
    </subcellularLocation>
</comment>
<keyword evidence="5 10" id="KW-0159">Chromosome partition</keyword>
<reference evidence="15" key="1">
    <citation type="submission" date="2009-07" db="EMBL/GenBank/DDBJ databases">
        <title>Complete sequence of Methylotenera mobilis JLW8.</title>
        <authorList>
            <consortium name="US DOE Joint Genome Institute"/>
            <person name="Lucas S."/>
            <person name="Copeland A."/>
            <person name="Lapidus A."/>
            <person name="Glavina del Rio T."/>
            <person name="Tice H."/>
            <person name="Bruce D."/>
            <person name="Goodwin L."/>
            <person name="Pitluck S."/>
            <person name="LaButti K.M."/>
            <person name="Clum A."/>
            <person name="Larimer F."/>
            <person name="Land M."/>
            <person name="Hauser L."/>
            <person name="Kyrpides N."/>
            <person name="Mikhailova N."/>
            <person name="Kayluzhnaya M."/>
            <person name="Chistoserdova L."/>
        </authorList>
    </citation>
    <scope>NUCLEOTIDE SEQUENCE [LARGE SCALE GENOMIC DNA]</scope>
    <source>
        <strain evidence="15">JLW8 / ATCC BAA-1282 / DSM 17540</strain>
    </source>
</reference>
<evidence type="ECO:0000256" key="1">
    <source>
        <dbReference type="ARBA" id="ARBA00004496"/>
    </source>
</evidence>
<dbReference type="Pfam" id="PF02899">
    <property type="entry name" value="Phage_int_SAM_1"/>
    <property type="match status" value="1"/>
</dbReference>
<dbReference type="InterPro" id="IPR002104">
    <property type="entry name" value="Integrase_catalytic"/>
</dbReference>
<dbReference type="KEGG" id="mmb:Mmol_2196"/>
<comment type="similarity">
    <text evidence="2 10">Belongs to the 'phage' integrase family. XerC subfamily.</text>
</comment>
<evidence type="ECO:0000256" key="7">
    <source>
        <dbReference type="ARBA" id="ARBA00023125"/>
    </source>
</evidence>
<dbReference type="GO" id="GO:0009037">
    <property type="term" value="F:tyrosine-based site-specific recombinase activity"/>
    <property type="evidence" value="ECO:0007669"/>
    <property type="project" value="UniProtKB-UniRule"/>
</dbReference>
<dbReference type="HAMAP" id="MF_01808">
    <property type="entry name" value="Recomb_XerC_XerD"/>
    <property type="match status" value="1"/>
</dbReference>
<dbReference type="RefSeq" id="WP_015833133.1">
    <property type="nucleotide sequence ID" value="NC_012968.1"/>
</dbReference>
<keyword evidence="8 10" id="KW-0233">DNA recombination</keyword>
<feature type="domain" description="Core-binding (CB)" evidence="13">
    <location>
        <begin position="1"/>
        <end position="81"/>
    </location>
</feature>
<evidence type="ECO:0000256" key="5">
    <source>
        <dbReference type="ARBA" id="ARBA00022829"/>
    </source>
</evidence>
<dbReference type="GO" id="GO:0007059">
    <property type="term" value="P:chromosome segregation"/>
    <property type="evidence" value="ECO:0007669"/>
    <property type="project" value="UniProtKB-UniRule"/>
</dbReference>
<dbReference type="GO" id="GO:0006313">
    <property type="term" value="P:DNA transposition"/>
    <property type="evidence" value="ECO:0007669"/>
    <property type="project" value="UniProtKB-UniRule"/>
</dbReference>
<feature type="active site" evidence="10">
    <location>
        <position position="165"/>
    </location>
</feature>
<feature type="active site" evidence="10">
    <location>
        <position position="236"/>
    </location>
</feature>
<dbReference type="PANTHER" id="PTHR30349">
    <property type="entry name" value="PHAGE INTEGRASE-RELATED"/>
    <property type="match status" value="1"/>
</dbReference>
<keyword evidence="15" id="KW-1185">Reference proteome</keyword>
<keyword evidence="3 10" id="KW-0963">Cytoplasm</keyword>
<evidence type="ECO:0000259" key="12">
    <source>
        <dbReference type="PROSITE" id="PS51898"/>
    </source>
</evidence>
<dbReference type="OrthoDB" id="9801717at2"/>
<evidence type="ECO:0000256" key="4">
    <source>
        <dbReference type="ARBA" id="ARBA00022618"/>
    </source>
</evidence>
<evidence type="ECO:0000256" key="11">
    <source>
        <dbReference type="NCBIfam" id="TIGR02224"/>
    </source>
</evidence>
<dbReference type="EMBL" id="CP001672">
    <property type="protein sequence ID" value="ACT49098.1"/>
    <property type="molecule type" value="Genomic_DNA"/>
</dbReference>
<dbReference type="HOGENOM" id="CLU_027562_9_0_4"/>
<evidence type="ECO:0000256" key="2">
    <source>
        <dbReference type="ARBA" id="ARBA00006657"/>
    </source>
</evidence>
<dbReference type="GO" id="GO:0051301">
    <property type="term" value="P:cell division"/>
    <property type="evidence" value="ECO:0007669"/>
    <property type="project" value="UniProtKB-UniRule"/>
</dbReference>
<feature type="domain" description="Tyr recombinase" evidence="12">
    <location>
        <begin position="102"/>
        <end position="284"/>
    </location>
</feature>
<dbReference type="CDD" id="cd00798">
    <property type="entry name" value="INT_XerDC_C"/>
    <property type="match status" value="1"/>
</dbReference>
<dbReference type="InterPro" id="IPR013762">
    <property type="entry name" value="Integrase-like_cat_sf"/>
</dbReference>
<dbReference type="NCBIfam" id="NF001399">
    <property type="entry name" value="PRK00283.1"/>
    <property type="match status" value="1"/>
</dbReference>
<evidence type="ECO:0000313" key="15">
    <source>
        <dbReference type="Proteomes" id="UP000002742"/>
    </source>
</evidence>
<dbReference type="Proteomes" id="UP000002742">
    <property type="component" value="Chromosome"/>
</dbReference>
<dbReference type="InterPro" id="IPR050090">
    <property type="entry name" value="Tyrosine_recombinase_XerCD"/>
</dbReference>
<dbReference type="InterPro" id="IPR004107">
    <property type="entry name" value="Integrase_SAM-like_N"/>
</dbReference>
<proteinExistence type="inferred from homology"/>
<evidence type="ECO:0000256" key="8">
    <source>
        <dbReference type="ARBA" id="ARBA00023172"/>
    </source>
</evidence>
<dbReference type="STRING" id="583345.Mmol_2196"/>
<dbReference type="InterPro" id="IPR010998">
    <property type="entry name" value="Integrase_recombinase_N"/>
</dbReference>
<comment type="function">
    <text evidence="10">Site-specific tyrosine recombinase, which acts by catalyzing the cutting and rejoining of the recombining DNA molecules. The XerC-XerD complex is essential to convert dimers of the bacterial chromosome into monomers to permit their segregation at cell division. It also contributes to the segregational stability of plasmids.</text>
</comment>
<dbReference type="Gene3D" id="1.10.443.10">
    <property type="entry name" value="Intergrase catalytic core"/>
    <property type="match status" value="1"/>
</dbReference>